<dbReference type="Proteomes" id="UP001145742">
    <property type="component" value="Unassembled WGS sequence"/>
</dbReference>
<organism evidence="1 2">
    <name type="scientific">Willisornis vidua</name>
    <name type="common">Xingu scale-backed antbird</name>
    <dbReference type="NCBI Taxonomy" id="1566151"/>
    <lineage>
        <taxon>Eukaryota</taxon>
        <taxon>Metazoa</taxon>
        <taxon>Chordata</taxon>
        <taxon>Craniata</taxon>
        <taxon>Vertebrata</taxon>
        <taxon>Euteleostomi</taxon>
        <taxon>Archelosauria</taxon>
        <taxon>Archosauria</taxon>
        <taxon>Dinosauria</taxon>
        <taxon>Saurischia</taxon>
        <taxon>Theropoda</taxon>
        <taxon>Coelurosauria</taxon>
        <taxon>Aves</taxon>
        <taxon>Neognathae</taxon>
        <taxon>Neoaves</taxon>
        <taxon>Telluraves</taxon>
        <taxon>Australaves</taxon>
        <taxon>Passeriformes</taxon>
        <taxon>Thamnophilidae</taxon>
        <taxon>Willisornis</taxon>
    </lineage>
</organism>
<evidence type="ECO:0000313" key="1">
    <source>
        <dbReference type="EMBL" id="KAJ7419671.1"/>
    </source>
</evidence>
<comment type="caution">
    <text evidence="1">The sequence shown here is derived from an EMBL/GenBank/DDBJ whole genome shotgun (WGS) entry which is preliminary data.</text>
</comment>
<proteinExistence type="predicted"/>
<protein>
    <submittedName>
        <fullName evidence="1">Uncharacterized protein</fullName>
    </submittedName>
</protein>
<evidence type="ECO:0000313" key="2">
    <source>
        <dbReference type="Proteomes" id="UP001145742"/>
    </source>
</evidence>
<sequence>MESDWWEKTGACWSTGAEHDPVCAPVAKKASGILASISNSVTSRTRAVIVPLYPALVRLHLKSCFQVWLPLYKKDTEGLGNVQRRTMDLRNRLENKFYEEHLSNLRVLSLE</sequence>
<name>A0ABQ9DDC6_9PASS</name>
<gene>
    <name evidence="1" type="ORF">WISP_52505</name>
</gene>
<accession>A0ABQ9DDC6</accession>
<dbReference type="EMBL" id="WHWB01033468">
    <property type="protein sequence ID" value="KAJ7419671.1"/>
    <property type="molecule type" value="Genomic_DNA"/>
</dbReference>
<dbReference type="PANTHER" id="PTHR33332">
    <property type="entry name" value="REVERSE TRANSCRIPTASE DOMAIN-CONTAINING PROTEIN"/>
    <property type="match status" value="1"/>
</dbReference>
<reference evidence="1" key="1">
    <citation type="submission" date="2019-10" db="EMBL/GenBank/DDBJ databases">
        <authorList>
            <person name="Soares A.E.R."/>
            <person name="Aleixo A."/>
            <person name="Schneider P."/>
            <person name="Miyaki C.Y."/>
            <person name="Schneider M.P."/>
            <person name="Mello C."/>
            <person name="Vasconcelos A.T.R."/>
        </authorList>
    </citation>
    <scope>NUCLEOTIDE SEQUENCE</scope>
    <source>
        <tissue evidence="1">Muscle</tissue>
    </source>
</reference>
<keyword evidence="2" id="KW-1185">Reference proteome</keyword>